<protein>
    <recommendedName>
        <fullName evidence="3">3-oxoacyl-ACP synthase</fullName>
    </recommendedName>
</protein>
<reference evidence="2" key="1">
    <citation type="journal article" date="2019" name="Int. J. Syst. Evol. Microbiol.">
        <title>The Global Catalogue of Microorganisms (GCM) 10K type strain sequencing project: providing services to taxonomists for standard genome sequencing and annotation.</title>
        <authorList>
            <consortium name="The Broad Institute Genomics Platform"/>
            <consortium name="The Broad Institute Genome Sequencing Center for Infectious Disease"/>
            <person name="Wu L."/>
            <person name="Ma J."/>
        </authorList>
    </citation>
    <scope>NUCLEOTIDE SEQUENCE [LARGE SCALE GENOMIC DNA]</scope>
    <source>
        <strain evidence="2">JCM 16231</strain>
    </source>
</reference>
<comment type="caution">
    <text evidence="1">The sequence shown here is derived from an EMBL/GenBank/DDBJ whole genome shotgun (WGS) entry which is preliminary data.</text>
</comment>
<organism evidence="1 2">
    <name type="scientific">Psychroflexus lacisalsi</name>
    <dbReference type="NCBI Taxonomy" id="503928"/>
    <lineage>
        <taxon>Bacteria</taxon>
        <taxon>Pseudomonadati</taxon>
        <taxon>Bacteroidota</taxon>
        <taxon>Flavobacteriia</taxon>
        <taxon>Flavobacteriales</taxon>
        <taxon>Flavobacteriaceae</taxon>
        <taxon>Psychroflexus</taxon>
    </lineage>
</organism>
<evidence type="ECO:0000313" key="1">
    <source>
        <dbReference type="EMBL" id="GAA0753036.1"/>
    </source>
</evidence>
<evidence type="ECO:0000313" key="2">
    <source>
        <dbReference type="Proteomes" id="UP001500185"/>
    </source>
</evidence>
<name>A0ABP3V9N9_9FLAO</name>
<evidence type="ECO:0008006" key="3">
    <source>
        <dbReference type="Google" id="ProtNLM"/>
    </source>
</evidence>
<dbReference type="RefSeq" id="WP_224453034.1">
    <property type="nucleotide sequence ID" value="NZ_BAAAGG010000005.1"/>
</dbReference>
<accession>A0ABP3V9N9</accession>
<keyword evidence="2" id="KW-1185">Reference proteome</keyword>
<dbReference type="EMBL" id="BAAAGG010000005">
    <property type="protein sequence ID" value="GAA0753036.1"/>
    <property type="molecule type" value="Genomic_DNA"/>
</dbReference>
<gene>
    <name evidence="1" type="ORF">GCM10009433_04650</name>
</gene>
<dbReference type="Proteomes" id="UP001500185">
    <property type="component" value="Unassembled WGS sequence"/>
</dbReference>
<proteinExistence type="predicted"/>
<sequence length="149" mass="16624">MTLKHNLYQQCLQLVDTRYQSIQRQIEDLQHSLLSETKSSAGDKHETGRAMVQLEREKAGRQLAEINKLRTTLSQVNIDNTPSHVSLGSIVFTSKANYFIAVSLGAIEVDNQTFYAISPGTPIGQLLMGKIIKDEVTFNGNSFVIEEIV</sequence>